<dbReference type="KEGG" id="mpz:Marpi_1224"/>
<dbReference type="AlphaFoldDB" id="H2J8E5"/>
<dbReference type="STRING" id="443254.Marpi_1224"/>
<dbReference type="CDD" id="cd00761">
    <property type="entry name" value="Glyco_tranf_GTA_type"/>
    <property type="match status" value="1"/>
</dbReference>
<accession>H2J8E5</accession>
<protein>
    <submittedName>
        <fullName evidence="4">Glycosyl transferase</fullName>
    </submittedName>
</protein>
<name>H2J8E5_MARPK</name>
<feature type="domain" description="Glycosyltransferase 2-like" evidence="3">
    <location>
        <begin position="24"/>
        <end position="159"/>
    </location>
</feature>
<reference evidence="4 5" key="1">
    <citation type="journal article" date="2012" name="J. Bacteriol.">
        <title>Complete Genome Sequence of the Thermophilic, Piezophilic, Heterotrophic Bacterium Marinitoga piezophila KA3.</title>
        <authorList>
            <person name="Lucas S."/>
            <person name="Han J."/>
            <person name="Lapidus A."/>
            <person name="Cheng J.F."/>
            <person name="Goodwin L.A."/>
            <person name="Pitluck S."/>
            <person name="Peters L."/>
            <person name="Mikhailova N."/>
            <person name="Teshima H."/>
            <person name="Detter J.C."/>
            <person name="Han C."/>
            <person name="Tapia R."/>
            <person name="Land M."/>
            <person name="Hauser L."/>
            <person name="Kyrpides N.C."/>
            <person name="Ivanova N."/>
            <person name="Pagani I."/>
            <person name="Vannier P."/>
            <person name="Oger P."/>
            <person name="Bartlett D.H."/>
            <person name="Noll K.M."/>
            <person name="Woyke T."/>
            <person name="Jebbar M."/>
        </authorList>
    </citation>
    <scope>NUCLEOTIDE SEQUENCE [LARGE SCALE GENOMIC DNA]</scope>
    <source>
        <strain evidence="5">DSM 14283 / JCM 11233 / KA3</strain>
    </source>
</reference>
<evidence type="ECO:0000313" key="5">
    <source>
        <dbReference type="Proteomes" id="UP000007161"/>
    </source>
</evidence>
<dbReference type="OrthoDB" id="9785185at2"/>
<evidence type="ECO:0000259" key="3">
    <source>
        <dbReference type="Pfam" id="PF00535"/>
    </source>
</evidence>
<gene>
    <name evidence="4" type="ordered locus">Marpi_1224</name>
</gene>
<evidence type="ECO:0000256" key="2">
    <source>
        <dbReference type="ARBA" id="ARBA00022679"/>
    </source>
</evidence>
<dbReference type="Gene3D" id="3.90.550.10">
    <property type="entry name" value="Spore Coat Polysaccharide Biosynthesis Protein SpsA, Chain A"/>
    <property type="match status" value="1"/>
</dbReference>
<dbReference type="SUPFAM" id="SSF53448">
    <property type="entry name" value="Nucleotide-diphospho-sugar transferases"/>
    <property type="match status" value="1"/>
</dbReference>
<dbReference type="Proteomes" id="UP000007161">
    <property type="component" value="Chromosome"/>
</dbReference>
<dbReference type="GO" id="GO:0016757">
    <property type="term" value="F:glycosyltransferase activity"/>
    <property type="evidence" value="ECO:0007669"/>
    <property type="project" value="UniProtKB-KW"/>
</dbReference>
<keyword evidence="5" id="KW-1185">Reference proteome</keyword>
<dbReference type="InterPro" id="IPR001173">
    <property type="entry name" value="Glyco_trans_2-like"/>
</dbReference>
<dbReference type="eggNOG" id="COG1215">
    <property type="taxonomic scope" value="Bacteria"/>
</dbReference>
<evidence type="ECO:0000313" key="4">
    <source>
        <dbReference type="EMBL" id="AEX85629.1"/>
    </source>
</evidence>
<dbReference type="Pfam" id="PF00535">
    <property type="entry name" value="Glycos_transf_2"/>
    <property type="match status" value="1"/>
</dbReference>
<dbReference type="InterPro" id="IPR029044">
    <property type="entry name" value="Nucleotide-diphossugar_trans"/>
</dbReference>
<sequence length="361" mass="42961">MKEKHKKKVLIFTDIRSKNKELDVIIPTYNSQKTIIRTLKSLDYTVIKNIIIIDDNSSDNTYEIIKSFFKNIKWKMVKKEKINAKKGVASSRNIGMNLASAKYVHFLDSDDWLENNMQKIMLKKIKETKSDIVFCGFKRISEKGKILWNYEESYSYFEGIKNGKDVVKDFLLSKIWLHTITTIYKKDLLIKNQISYPEEYKHGEDQFFEILALLNSEKVVSVSMTLANYYINQNSITRNVGIEIIDSVKIFWELKKYLDNIKQEDNKIIEILNIIENYKIPYLTVRAMIKLSPKNEEYYKALSFLYREELILKNISILDKTHKKRIVYFLYQLLKKHPKLFKLFFSLLISLFGEKIFYKYI</sequence>
<reference evidence="5" key="2">
    <citation type="submission" date="2012-01" db="EMBL/GenBank/DDBJ databases">
        <title>Complete sequence of chromosome of Marinitoga piezophila KA3.</title>
        <authorList>
            <person name="Lucas S."/>
            <person name="Han J."/>
            <person name="Lapidus A."/>
            <person name="Cheng J.-F."/>
            <person name="Goodwin L."/>
            <person name="Pitluck S."/>
            <person name="Peters L."/>
            <person name="Mikhailova N."/>
            <person name="Teshima H."/>
            <person name="Detter J.C."/>
            <person name="Han C."/>
            <person name="Tapia R."/>
            <person name="Land M."/>
            <person name="Hauser L."/>
            <person name="Kyrpides N."/>
            <person name="Ivanova N."/>
            <person name="Pagani I."/>
            <person name="Jebbar M."/>
            <person name="Vannier P."/>
            <person name="Oger P."/>
            <person name="Cario A."/>
            <person name="Bartlett D."/>
            <person name="Noll K.M."/>
            <person name="Woyke T."/>
        </authorList>
    </citation>
    <scope>NUCLEOTIDE SEQUENCE [LARGE SCALE GENOMIC DNA]</scope>
    <source>
        <strain evidence="5">DSM 14283 / JCM 11233 / KA3</strain>
    </source>
</reference>
<proteinExistence type="predicted"/>
<evidence type="ECO:0000256" key="1">
    <source>
        <dbReference type="ARBA" id="ARBA00022676"/>
    </source>
</evidence>
<keyword evidence="2 4" id="KW-0808">Transferase</keyword>
<organism evidence="4 5">
    <name type="scientific">Marinitoga piezophila (strain DSM 14283 / JCM 11233 / KA3)</name>
    <dbReference type="NCBI Taxonomy" id="443254"/>
    <lineage>
        <taxon>Bacteria</taxon>
        <taxon>Thermotogati</taxon>
        <taxon>Thermotogota</taxon>
        <taxon>Thermotogae</taxon>
        <taxon>Petrotogales</taxon>
        <taxon>Petrotogaceae</taxon>
        <taxon>Marinitoga</taxon>
    </lineage>
</organism>
<keyword evidence="1" id="KW-0328">Glycosyltransferase</keyword>
<dbReference type="EMBL" id="CP003257">
    <property type="protein sequence ID" value="AEX85629.1"/>
    <property type="molecule type" value="Genomic_DNA"/>
</dbReference>
<dbReference type="HOGENOM" id="CLU_025996_25_0_0"/>
<dbReference type="RefSeq" id="WP_014296700.1">
    <property type="nucleotide sequence ID" value="NC_016751.1"/>
</dbReference>
<dbReference type="PANTHER" id="PTHR22916">
    <property type="entry name" value="GLYCOSYLTRANSFERASE"/>
    <property type="match status" value="1"/>
</dbReference>
<dbReference type="PANTHER" id="PTHR22916:SF51">
    <property type="entry name" value="GLYCOSYLTRANSFERASE EPSH-RELATED"/>
    <property type="match status" value="1"/>
</dbReference>